<keyword evidence="2 3" id="KW-0802">TPR repeat</keyword>
<feature type="signal peptide" evidence="4">
    <location>
        <begin position="1"/>
        <end position="20"/>
    </location>
</feature>
<keyword evidence="1" id="KW-0677">Repeat</keyword>
<dbReference type="SUPFAM" id="SSF48452">
    <property type="entry name" value="TPR-like"/>
    <property type="match status" value="3"/>
</dbReference>
<dbReference type="PANTHER" id="PTHR45586:SF1">
    <property type="entry name" value="LIPOPOLYSACCHARIDE ASSEMBLY PROTEIN B"/>
    <property type="match status" value="1"/>
</dbReference>
<protein>
    <submittedName>
        <fullName evidence="5">Tetratricopeptide repeat protein</fullName>
    </submittedName>
</protein>
<dbReference type="InterPro" id="IPR019734">
    <property type="entry name" value="TPR_rpt"/>
</dbReference>
<organism evidence="5 6">
    <name type="scientific">Novosphingobium olei</name>
    <dbReference type="NCBI Taxonomy" id="2728851"/>
    <lineage>
        <taxon>Bacteria</taxon>
        <taxon>Pseudomonadati</taxon>
        <taxon>Pseudomonadota</taxon>
        <taxon>Alphaproteobacteria</taxon>
        <taxon>Sphingomonadales</taxon>
        <taxon>Sphingomonadaceae</taxon>
        <taxon>Novosphingobium</taxon>
    </lineage>
</organism>
<feature type="repeat" description="TPR" evidence="3">
    <location>
        <begin position="426"/>
        <end position="459"/>
    </location>
</feature>
<dbReference type="Gene3D" id="1.25.40.10">
    <property type="entry name" value="Tetratricopeptide repeat domain"/>
    <property type="match status" value="3"/>
</dbReference>
<accession>A0A7Y0G9S4</accession>
<sequence length="508" mass="53658">MPMRLSRHSLALAPLLLALAACGKGGGDHAANARAAYAADDFAGARVEALAALDGDSGNADLLVLLIQSQLRLGDGDGAQATLQRLVDAGRSGPELTRWKAEAALLRGQARQALDWVGDDRSPSGWRIRAAALYALKDYPGANEAYRQGMAGQPDLQLARDYARMLIEAQDWTGAANTLATMQRLAPKSLDTQLIAGELALKQGRRDEAAKIYDAAIADHPKRIEPLLARASLADMAGKVDDAAGFVSRAAAIAPNDSRVVELGVQIAAEKGDWEKVRTTLAPMEADLDPRSANGLKYAEALLALNHPEQARAIFAKAALLSPQNPYVRIMLGESELATGDGAGALRTIRPLADGVTAGPRELDLALRAARAANDPAAAQYAARLSSPAFKAGQQALGEANAALMRQDWAGAIAAVQRIPGYENDADAQKLIAFACSKAGRADEAIAHADRALELAPRNPDMIHLAGLVRLEAGRDREVMVRLLKQASEADPANRLFRADLVRSGTAG</sequence>
<evidence type="ECO:0000256" key="1">
    <source>
        <dbReference type="ARBA" id="ARBA00022737"/>
    </source>
</evidence>
<name>A0A7Y0G9S4_9SPHN</name>
<gene>
    <name evidence="5" type="ORF">HHL27_11530</name>
</gene>
<evidence type="ECO:0000313" key="5">
    <source>
        <dbReference type="EMBL" id="NML94295.1"/>
    </source>
</evidence>
<keyword evidence="6" id="KW-1185">Reference proteome</keyword>
<proteinExistence type="predicted"/>
<dbReference type="Pfam" id="PF14559">
    <property type="entry name" value="TPR_19"/>
    <property type="match status" value="2"/>
</dbReference>
<evidence type="ECO:0000256" key="4">
    <source>
        <dbReference type="SAM" id="SignalP"/>
    </source>
</evidence>
<keyword evidence="4" id="KW-0732">Signal</keyword>
<dbReference type="EMBL" id="JABBGM010000004">
    <property type="protein sequence ID" value="NML94295.1"/>
    <property type="molecule type" value="Genomic_DNA"/>
</dbReference>
<dbReference type="InterPro" id="IPR011990">
    <property type="entry name" value="TPR-like_helical_dom_sf"/>
</dbReference>
<dbReference type="PROSITE" id="PS50005">
    <property type="entry name" value="TPR"/>
    <property type="match status" value="1"/>
</dbReference>
<evidence type="ECO:0000313" key="6">
    <source>
        <dbReference type="Proteomes" id="UP000583556"/>
    </source>
</evidence>
<dbReference type="PROSITE" id="PS51257">
    <property type="entry name" value="PROKAR_LIPOPROTEIN"/>
    <property type="match status" value="1"/>
</dbReference>
<dbReference type="Pfam" id="PF13432">
    <property type="entry name" value="TPR_16"/>
    <property type="match status" value="1"/>
</dbReference>
<evidence type="ECO:0000256" key="2">
    <source>
        <dbReference type="ARBA" id="ARBA00022803"/>
    </source>
</evidence>
<comment type="caution">
    <text evidence="5">The sequence shown here is derived from an EMBL/GenBank/DDBJ whole genome shotgun (WGS) entry which is preliminary data.</text>
</comment>
<dbReference type="SMART" id="SM00028">
    <property type="entry name" value="TPR"/>
    <property type="match status" value="4"/>
</dbReference>
<dbReference type="RefSeq" id="WP_169493543.1">
    <property type="nucleotide sequence ID" value="NZ_JABBGM010000004.1"/>
</dbReference>
<dbReference type="Proteomes" id="UP000583556">
    <property type="component" value="Unassembled WGS sequence"/>
</dbReference>
<feature type="chain" id="PRO_5030793971" evidence="4">
    <location>
        <begin position="21"/>
        <end position="508"/>
    </location>
</feature>
<evidence type="ECO:0000256" key="3">
    <source>
        <dbReference type="PROSITE-ProRule" id="PRU00339"/>
    </source>
</evidence>
<reference evidence="5 6" key="1">
    <citation type="submission" date="2020-04" db="EMBL/GenBank/DDBJ databases">
        <title>Novosphingobium sp. TW-4 isolated from soil.</title>
        <authorList>
            <person name="Dahal R.H."/>
            <person name="Chaudhary D.K."/>
        </authorList>
    </citation>
    <scope>NUCLEOTIDE SEQUENCE [LARGE SCALE GENOMIC DNA]</scope>
    <source>
        <strain evidence="5 6">TW-4</strain>
    </source>
</reference>
<dbReference type="AlphaFoldDB" id="A0A7Y0G9S4"/>
<dbReference type="PANTHER" id="PTHR45586">
    <property type="entry name" value="TPR REPEAT-CONTAINING PROTEIN PA4667"/>
    <property type="match status" value="1"/>
</dbReference>
<dbReference type="InterPro" id="IPR051012">
    <property type="entry name" value="CellSynth/LPSAsmb/PSIAsmb"/>
</dbReference>